<reference evidence="2" key="1">
    <citation type="journal article" date="2023" name="IScience">
        <title>Live-bearing cockroach genome reveals convergent evolutionary mechanisms linked to viviparity in insects and beyond.</title>
        <authorList>
            <person name="Fouks B."/>
            <person name="Harrison M.C."/>
            <person name="Mikhailova A.A."/>
            <person name="Marchal E."/>
            <person name="English S."/>
            <person name="Carruthers M."/>
            <person name="Jennings E.C."/>
            <person name="Chiamaka E.L."/>
            <person name="Frigard R.A."/>
            <person name="Pippel M."/>
            <person name="Attardo G.M."/>
            <person name="Benoit J.B."/>
            <person name="Bornberg-Bauer E."/>
            <person name="Tobe S.S."/>
        </authorList>
    </citation>
    <scope>NUCLEOTIDE SEQUENCE</scope>
    <source>
        <strain evidence="2">Stay&amp;Tobe</strain>
    </source>
</reference>
<accession>A0AAD8A7K5</accession>
<organism evidence="2 3">
    <name type="scientific">Diploptera punctata</name>
    <name type="common">Pacific beetle cockroach</name>
    <dbReference type="NCBI Taxonomy" id="6984"/>
    <lineage>
        <taxon>Eukaryota</taxon>
        <taxon>Metazoa</taxon>
        <taxon>Ecdysozoa</taxon>
        <taxon>Arthropoda</taxon>
        <taxon>Hexapoda</taxon>
        <taxon>Insecta</taxon>
        <taxon>Pterygota</taxon>
        <taxon>Neoptera</taxon>
        <taxon>Polyneoptera</taxon>
        <taxon>Dictyoptera</taxon>
        <taxon>Blattodea</taxon>
        <taxon>Blaberoidea</taxon>
        <taxon>Blaberidae</taxon>
        <taxon>Diplopterinae</taxon>
        <taxon>Diploptera</taxon>
    </lineage>
</organism>
<sequence>CRCQLHPVVGQRTSKQGHAPSNTKREQQLQIFLFPHAAHVWSEKHNINSDTKLLKQLENTKELTILEKNLYSEEQKQSYEF</sequence>
<evidence type="ECO:0000313" key="3">
    <source>
        <dbReference type="Proteomes" id="UP001233999"/>
    </source>
</evidence>
<dbReference type="AlphaFoldDB" id="A0AAD8A7K5"/>
<feature type="non-terminal residue" evidence="2">
    <location>
        <position position="1"/>
    </location>
</feature>
<proteinExistence type="predicted"/>
<comment type="caution">
    <text evidence="2">The sequence shown here is derived from an EMBL/GenBank/DDBJ whole genome shotgun (WGS) entry which is preliminary data.</text>
</comment>
<name>A0AAD8A7K5_DIPPU</name>
<gene>
    <name evidence="2" type="ORF">L9F63_014936</name>
</gene>
<feature type="compositionally biased region" description="Polar residues" evidence="1">
    <location>
        <begin position="11"/>
        <end position="22"/>
    </location>
</feature>
<dbReference type="Proteomes" id="UP001233999">
    <property type="component" value="Unassembled WGS sequence"/>
</dbReference>
<reference evidence="2" key="2">
    <citation type="submission" date="2023-05" db="EMBL/GenBank/DDBJ databases">
        <authorList>
            <person name="Fouks B."/>
        </authorList>
    </citation>
    <scope>NUCLEOTIDE SEQUENCE</scope>
    <source>
        <strain evidence="2">Stay&amp;Tobe</strain>
        <tissue evidence="2">Testes</tissue>
    </source>
</reference>
<feature type="region of interest" description="Disordered" evidence="1">
    <location>
        <begin position="1"/>
        <end position="25"/>
    </location>
</feature>
<protein>
    <submittedName>
        <fullName evidence="2">Uncharacterized protein</fullName>
    </submittedName>
</protein>
<evidence type="ECO:0000313" key="2">
    <source>
        <dbReference type="EMBL" id="KAJ9593506.1"/>
    </source>
</evidence>
<keyword evidence="3" id="KW-1185">Reference proteome</keyword>
<dbReference type="EMBL" id="JASPKZ010003433">
    <property type="protein sequence ID" value="KAJ9593506.1"/>
    <property type="molecule type" value="Genomic_DNA"/>
</dbReference>
<evidence type="ECO:0000256" key="1">
    <source>
        <dbReference type="SAM" id="MobiDB-lite"/>
    </source>
</evidence>